<feature type="transmembrane region" description="Helical" evidence="7">
    <location>
        <begin position="298"/>
        <end position="322"/>
    </location>
</feature>
<keyword evidence="10" id="KW-1185">Reference proteome</keyword>
<keyword evidence="3 9" id="KW-0808">Transferase</keyword>
<accession>A0A8J2FT77</accession>
<reference evidence="9" key="1">
    <citation type="submission" date="2021-02" db="EMBL/GenBank/DDBJ databases">
        <authorList>
            <person name="Cremers G."/>
            <person name="Picone N."/>
        </authorList>
    </citation>
    <scope>NUCLEOTIDE SEQUENCE</scope>
    <source>
        <strain evidence="9">PQ17</strain>
    </source>
</reference>
<comment type="subcellular location">
    <subcellularLocation>
        <location evidence="1">Membrane</location>
        <topology evidence="1">Multi-pass membrane protein</topology>
    </subcellularLocation>
</comment>
<dbReference type="Gene3D" id="3.40.50.720">
    <property type="entry name" value="NAD(P)-binding Rossmann-like Domain"/>
    <property type="match status" value="1"/>
</dbReference>
<dbReference type="Pfam" id="PF02397">
    <property type="entry name" value="Bac_transf"/>
    <property type="match status" value="1"/>
</dbReference>
<dbReference type="EMBL" id="CAJNOB010000049">
    <property type="protein sequence ID" value="CAF0703262.1"/>
    <property type="molecule type" value="Genomic_DNA"/>
</dbReference>
<dbReference type="PANTHER" id="PTHR30576">
    <property type="entry name" value="COLANIC BIOSYNTHESIS UDP-GLUCOSE LIPID CARRIER TRANSFERASE"/>
    <property type="match status" value="1"/>
</dbReference>
<proteinExistence type="inferred from homology"/>
<keyword evidence="6 7" id="KW-0472">Membrane</keyword>
<dbReference type="GO" id="GO:0016780">
    <property type="term" value="F:phosphotransferase activity, for other substituted phosphate groups"/>
    <property type="evidence" value="ECO:0007669"/>
    <property type="project" value="TreeGrafter"/>
</dbReference>
<keyword evidence="5 7" id="KW-1133">Transmembrane helix</keyword>
<feature type="transmembrane region" description="Helical" evidence="7">
    <location>
        <begin position="105"/>
        <end position="123"/>
    </location>
</feature>
<evidence type="ECO:0000256" key="6">
    <source>
        <dbReference type="ARBA" id="ARBA00023136"/>
    </source>
</evidence>
<feature type="domain" description="Bacterial sugar transferase" evidence="8">
    <location>
        <begin position="296"/>
        <end position="487"/>
    </location>
</feature>
<evidence type="ECO:0000256" key="2">
    <source>
        <dbReference type="ARBA" id="ARBA00006464"/>
    </source>
</evidence>
<feature type="transmembrane region" description="Helical" evidence="7">
    <location>
        <begin position="129"/>
        <end position="150"/>
    </location>
</feature>
<dbReference type="InterPro" id="IPR003362">
    <property type="entry name" value="Bact_transf"/>
</dbReference>
<keyword evidence="4 7" id="KW-0812">Transmembrane</keyword>
<evidence type="ECO:0000313" key="9">
    <source>
        <dbReference type="EMBL" id="CAF0703262.1"/>
    </source>
</evidence>
<evidence type="ECO:0000256" key="3">
    <source>
        <dbReference type="ARBA" id="ARBA00022679"/>
    </source>
</evidence>
<comment type="caution">
    <text evidence="9">The sequence shown here is derived from an EMBL/GenBank/DDBJ whole genome shotgun (WGS) entry which is preliminary data.</text>
</comment>
<dbReference type="NCBIfam" id="TIGR03025">
    <property type="entry name" value="EPS_sugtrans"/>
    <property type="match status" value="1"/>
</dbReference>
<feature type="transmembrane region" description="Helical" evidence="7">
    <location>
        <begin position="35"/>
        <end position="56"/>
    </location>
</feature>
<feature type="transmembrane region" description="Helical" evidence="7">
    <location>
        <begin position="68"/>
        <end position="85"/>
    </location>
</feature>
<evidence type="ECO:0000256" key="1">
    <source>
        <dbReference type="ARBA" id="ARBA00004141"/>
    </source>
</evidence>
<evidence type="ECO:0000256" key="7">
    <source>
        <dbReference type="SAM" id="Phobius"/>
    </source>
</evidence>
<evidence type="ECO:0000313" key="10">
    <source>
        <dbReference type="Proteomes" id="UP000663859"/>
    </source>
</evidence>
<comment type="similarity">
    <text evidence="2">Belongs to the bacterial sugar transferase family.</text>
</comment>
<protein>
    <submittedName>
        <fullName evidence="9">Sugar transferase, WcaJ family</fullName>
    </submittedName>
</protein>
<dbReference type="Pfam" id="PF13727">
    <property type="entry name" value="CoA_binding_3"/>
    <property type="match status" value="1"/>
</dbReference>
<gene>
    <name evidence="9" type="primary">wcaJ</name>
    <name evidence="9" type="ORF">MPNT_530004</name>
</gene>
<dbReference type="RefSeq" id="WP_174583544.1">
    <property type="nucleotide sequence ID" value="NZ_CAJNOB010000049.1"/>
</dbReference>
<dbReference type="InterPro" id="IPR017475">
    <property type="entry name" value="EPS_sugar_tfrase"/>
</dbReference>
<evidence type="ECO:0000256" key="4">
    <source>
        <dbReference type="ARBA" id="ARBA00022692"/>
    </source>
</evidence>
<dbReference type="Proteomes" id="UP000663859">
    <property type="component" value="Unassembled WGS sequence"/>
</dbReference>
<dbReference type="AlphaFoldDB" id="A0A8J2FT77"/>
<sequence>MTRYKDRWGVVKGLVDEVCRHRGPTKRYAFDKLSLGMDFLLLLLAAVVAFTLRLQLFEGHSLGLFGKRHAAMAVTYTAFSLLLLANRRVYGARLLREPGEESRNIIRALAEATILVMVISYLGKLSVSRFFVLATGLGSVLALLGWRWALRRFQEGNVRIGREEKRLLFVGITPESVALAQRLRQCSSQGVTVEGFVEEKPQSVFSELPVLGEISELSLILQRHFIDEMVIARPVEEESLRDLLWEARRRRVTVRMVVPWRWEGIEPSWDLLEFIGGVPLVPLWDEPIPRLGLWIKRMLDIVGGAMGLVLLAPVGVAIALAIKLEDGGPVFYRSVRVGKKGRTFFCYKFRTMVPGADLWKEKLLEKNERIGPMFKMASDPRVTRVGKLLRKYSLDELPQLWNVLRGEMSLVGPRPPTVDEVTRYEEFSWEYLRRLDVKPGLTSLWAVEARTDPSFTRAAELDRQYIERWSLLLDLWILCRTLPAVLKGTGR</sequence>
<dbReference type="GO" id="GO:0016020">
    <property type="term" value="C:membrane"/>
    <property type="evidence" value="ECO:0007669"/>
    <property type="project" value="UniProtKB-SubCell"/>
</dbReference>
<name>A0A8J2FT77_9BACT</name>
<dbReference type="PANTHER" id="PTHR30576:SF10">
    <property type="entry name" value="SLL5057 PROTEIN"/>
    <property type="match status" value="1"/>
</dbReference>
<evidence type="ECO:0000256" key="5">
    <source>
        <dbReference type="ARBA" id="ARBA00022989"/>
    </source>
</evidence>
<organism evidence="9 10">
    <name type="scientific">Candidatus Methylacidithermus pantelleriae</name>
    <dbReference type="NCBI Taxonomy" id="2744239"/>
    <lineage>
        <taxon>Bacteria</taxon>
        <taxon>Pseudomonadati</taxon>
        <taxon>Verrucomicrobiota</taxon>
        <taxon>Methylacidiphilae</taxon>
        <taxon>Methylacidiphilales</taxon>
        <taxon>Methylacidiphilaceae</taxon>
        <taxon>Candidatus Methylacidithermus</taxon>
    </lineage>
</organism>
<evidence type="ECO:0000259" key="8">
    <source>
        <dbReference type="Pfam" id="PF02397"/>
    </source>
</evidence>